<dbReference type="Pfam" id="PF24137">
    <property type="entry name" value="DA_N"/>
    <property type="match status" value="1"/>
</dbReference>
<evidence type="ECO:0000313" key="5">
    <source>
        <dbReference type="Proteomes" id="UP000283895"/>
    </source>
</evidence>
<accession>A0A423VY56</accession>
<dbReference type="Proteomes" id="UP000283895">
    <property type="component" value="Unassembled WGS sequence"/>
</dbReference>
<comment type="caution">
    <text evidence="4">The sequence shown here is derived from an EMBL/GenBank/DDBJ whole genome shotgun (WGS) entry which is preliminary data.</text>
</comment>
<reference evidence="4 5" key="1">
    <citation type="submission" date="2015-09" db="EMBL/GenBank/DDBJ databases">
        <title>Host preference determinants of Valsa canker pathogens revealed by comparative genomics.</title>
        <authorList>
            <person name="Yin Z."/>
            <person name="Huang L."/>
        </authorList>
    </citation>
    <scope>NUCLEOTIDE SEQUENCE [LARGE SCALE GENOMIC DNA]</scope>
    <source>
        <strain evidence="4 5">03-1</strain>
    </source>
</reference>
<evidence type="ECO:0000259" key="2">
    <source>
        <dbReference type="Pfam" id="PF24137"/>
    </source>
</evidence>
<evidence type="ECO:0000256" key="1">
    <source>
        <dbReference type="SAM" id="SignalP"/>
    </source>
</evidence>
<feature type="domain" description="Diels-Alderase N-terminal" evidence="2">
    <location>
        <begin position="46"/>
        <end position="228"/>
    </location>
</feature>
<feature type="domain" description="AsqO/PenF-like C-terminal" evidence="3">
    <location>
        <begin position="235"/>
        <end position="364"/>
    </location>
</feature>
<dbReference type="STRING" id="356882.A0A423VY56"/>
<dbReference type="OrthoDB" id="5344254at2759"/>
<protein>
    <recommendedName>
        <fullName evidence="6">AttH domain-containing protein</fullName>
    </recommendedName>
</protein>
<sequence length="367" mass="38825">MKNVTAAVLALLVSSAAGKLTVLSDILTNSTVTAEWNSTNKSYLDGPKLFGPANDTSYDWWYFDAVSTSTNASVVVVFYNSGPDGFINTYEGGPLSVQIAGAFPNGTQYSLVVPATGAVIKTGPGGIILDFEDSGFSFVGSNVKNSEVTYTITIDSPDIGLQGTITWTSLAPAHYPCDLNEPGVTEVIIPHVGWSNAIPDATATVNISFSDNTTLRFTDGVGYHDKNWGDQPFVKSTSQWYWGHAHVGPYSIVWFDALDLTGQEYVSGYVAEDGEVLGASCASQAVVARPWGANSTYPPTVTTGPMEGLEIKFDLGDGRTLVANVTTGTVLIEAAGYIRTIGTVEGGIEGGESYTGRALFEEFALIA</sequence>
<evidence type="ECO:0000259" key="3">
    <source>
        <dbReference type="Pfam" id="PF25581"/>
    </source>
</evidence>
<keyword evidence="5" id="KW-1185">Reference proteome</keyword>
<keyword evidence="1" id="KW-0732">Signal</keyword>
<evidence type="ECO:0008006" key="6">
    <source>
        <dbReference type="Google" id="ProtNLM"/>
    </source>
</evidence>
<dbReference type="SUPFAM" id="SSF159245">
    <property type="entry name" value="AttH-like"/>
    <property type="match status" value="1"/>
</dbReference>
<dbReference type="Pfam" id="PF25581">
    <property type="entry name" value="AsqO_C"/>
    <property type="match status" value="1"/>
</dbReference>
<dbReference type="AlphaFoldDB" id="A0A423VY56"/>
<name>A0A423VY56_9PEZI</name>
<proteinExistence type="predicted"/>
<organism evidence="4 5">
    <name type="scientific">Cytospora schulzeri</name>
    <dbReference type="NCBI Taxonomy" id="448051"/>
    <lineage>
        <taxon>Eukaryota</taxon>
        <taxon>Fungi</taxon>
        <taxon>Dikarya</taxon>
        <taxon>Ascomycota</taxon>
        <taxon>Pezizomycotina</taxon>
        <taxon>Sordariomycetes</taxon>
        <taxon>Sordariomycetidae</taxon>
        <taxon>Diaporthales</taxon>
        <taxon>Cytosporaceae</taxon>
        <taxon>Cytospora</taxon>
    </lineage>
</organism>
<dbReference type="InterPro" id="IPR056402">
    <property type="entry name" value="DA_N"/>
</dbReference>
<dbReference type="EMBL" id="LKEA01000034">
    <property type="protein sequence ID" value="ROV95955.1"/>
    <property type="molecule type" value="Genomic_DNA"/>
</dbReference>
<dbReference type="InterPro" id="IPR057722">
    <property type="entry name" value="AsqO/PenF-like_C"/>
</dbReference>
<evidence type="ECO:0000313" key="4">
    <source>
        <dbReference type="EMBL" id="ROV95955.1"/>
    </source>
</evidence>
<gene>
    <name evidence="4" type="ORF">VMCG_07980</name>
</gene>
<feature type="chain" id="PRO_5019179955" description="AttH domain-containing protein" evidence="1">
    <location>
        <begin position="19"/>
        <end position="367"/>
    </location>
</feature>
<feature type="signal peptide" evidence="1">
    <location>
        <begin position="1"/>
        <end position="18"/>
    </location>
</feature>